<keyword evidence="4 10" id="KW-1003">Cell membrane</keyword>
<dbReference type="InterPro" id="IPR002010">
    <property type="entry name" value="T3SS_IM_R"/>
</dbReference>
<dbReference type="PANTHER" id="PTHR30065:SF1">
    <property type="entry name" value="SURFACE PRESENTATION OF ANTIGENS PROTEIN SPAR"/>
    <property type="match status" value="1"/>
</dbReference>
<comment type="similarity">
    <text evidence="2 10">Belongs to the FliR/MopE/SpaR family.</text>
</comment>
<keyword evidence="11" id="KW-0966">Cell projection</keyword>
<evidence type="ECO:0000313" key="12">
    <source>
        <dbReference type="Proteomes" id="UP001501734"/>
    </source>
</evidence>
<dbReference type="EMBL" id="BAABDL010000017">
    <property type="protein sequence ID" value="GAA4059985.1"/>
    <property type="molecule type" value="Genomic_DNA"/>
</dbReference>
<accession>A0ABP7V610</accession>
<dbReference type="Proteomes" id="UP001501734">
    <property type="component" value="Unassembled WGS sequence"/>
</dbReference>
<evidence type="ECO:0000256" key="5">
    <source>
        <dbReference type="ARBA" id="ARBA00022692"/>
    </source>
</evidence>
<feature type="transmembrane region" description="Helical" evidence="10">
    <location>
        <begin position="212"/>
        <end position="235"/>
    </location>
</feature>
<dbReference type="PANTHER" id="PTHR30065">
    <property type="entry name" value="FLAGELLAR BIOSYNTHETIC PROTEIN FLIR"/>
    <property type="match status" value="1"/>
</dbReference>
<feature type="transmembrane region" description="Helical" evidence="10">
    <location>
        <begin position="43"/>
        <end position="69"/>
    </location>
</feature>
<comment type="caution">
    <text evidence="11">The sequence shown here is derived from an EMBL/GenBank/DDBJ whole genome shotgun (WGS) entry which is preliminary data.</text>
</comment>
<proteinExistence type="inferred from homology"/>
<keyword evidence="7 10" id="KW-0472">Membrane</keyword>
<evidence type="ECO:0000256" key="2">
    <source>
        <dbReference type="ARBA" id="ARBA00009772"/>
    </source>
</evidence>
<feature type="transmembrane region" description="Helical" evidence="10">
    <location>
        <begin position="12"/>
        <end position="31"/>
    </location>
</feature>
<reference evidence="12" key="1">
    <citation type="journal article" date="2019" name="Int. J. Syst. Evol. Microbiol.">
        <title>The Global Catalogue of Microorganisms (GCM) 10K type strain sequencing project: providing services to taxonomists for standard genome sequencing and annotation.</title>
        <authorList>
            <consortium name="The Broad Institute Genomics Platform"/>
            <consortium name="The Broad Institute Genome Sequencing Center for Infectious Disease"/>
            <person name="Wu L."/>
            <person name="Ma J."/>
        </authorList>
    </citation>
    <scope>NUCLEOTIDE SEQUENCE [LARGE SCALE GENOMIC DNA]</scope>
    <source>
        <strain evidence="12">JCM 17250</strain>
    </source>
</reference>
<feature type="transmembrane region" description="Helical" evidence="10">
    <location>
        <begin position="163"/>
        <end position="181"/>
    </location>
</feature>
<feature type="transmembrane region" description="Helical" evidence="10">
    <location>
        <begin position="75"/>
        <end position="100"/>
    </location>
</feature>
<dbReference type="RefSeq" id="WP_344909795.1">
    <property type="nucleotide sequence ID" value="NZ_BAABDL010000017.1"/>
</dbReference>
<feature type="transmembrane region" description="Helical" evidence="10">
    <location>
        <begin position="121"/>
        <end position="143"/>
    </location>
</feature>
<protein>
    <recommendedName>
        <fullName evidence="3 9">Flagellar biosynthetic protein FliR</fullName>
    </recommendedName>
</protein>
<dbReference type="NCBIfam" id="TIGR01400">
    <property type="entry name" value="fliR"/>
    <property type="match status" value="1"/>
</dbReference>
<organism evidence="11 12">
    <name type="scientific">Amphibacillus indicireducens</name>
    <dbReference type="NCBI Taxonomy" id="1076330"/>
    <lineage>
        <taxon>Bacteria</taxon>
        <taxon>Bacillati</taxon>
        <taxon>Bacillota</taxon>
        <taxon>Bacilli</taxon>
        <taxon>Bacillales</taxon>
        <taxon>Bacillaceae</taxon>
        <taxon>Amphibacillus</taxon>
    </lineage>
</organism>
<keyword evidence="8 10" id="KW-0975">Bacterial flagellum</keyword>
<feature type="transmembrane region" description="Helical" evidence="10">
    <location>
        <begin position="188"/>
        <end position="206"/>
    </location>
</feature>
<dbReference type="Pfam" id="PF01311">
    <property type="entry name" value="Bac_export_1"/>
    <property type="match status" value="1"/>
</dbReference>
<evidence type="ECO:0000256" key="7">
    <source>
        <dbReference type="ARBA" id="ARBA00023136"/>
    </source>
</evidence>
<keyword evidence="5 10" id="KW-0812">Transmembrane</keyword>
<name>A0ABP7V610_9BACI</name>
<evidence type="ECO:0000313" key="11">
    <source>
        <dbReference type="EMBL" id="GAA4059985.1"/>
    </source>
</evidence>
<keyword evidence="11" id="KW-0282">Flagellum</keyword>
<sequence length="259" mass="28688">MLTLIDFNYLPAFLLIFARLVAFIATVPIFSYRNIPNLFKIGIAFFISLIIVSTIEVPALSIDLMYLLLLFKEVMVGLIIGLVATLILTIVQIAGGFIDFQMGFAIANVMDPQTGAQSPIIGQYFYTFALLFILAIDGHHLLINGAVASFNFVELDQLINFSSQNYITTVIVMFSQIFLIAFQMAIPIVGSLFLVDVALGIIARTVPQLNVFVVGIPLKITVSFIAISVYLIFYISIVKRLFGYTLEVMDSFMRILGGI</sequence>
<evidence type="ECO:0000256" key="8">
    <source>
        <dbReference type="ARBA" id="ARBA00023143"/>
    </source>
</evidence>
<comment type="subcellular location">
    <subcellularLocation>
        <location evidence="10">Cell membrane</location>
        <topology evidence="10">Multi-pass membrane protein</topology>
    </subcellularLocation>
    <subcellularLocation>
        <location evidence="10">Bacterial flagellum basal body</location>
    </subcellularLocation>
</comment>
<dbReference type="InterPro" id="IPR006303">
    <property type="entry name" value="FliR"/>
</dbReference>
<evidence type="ECO:0000256" key="4">
    <source>
        <dbReference type="ARBA" id="ARBA00022475"/>
    </source>
</evidence>
<evidence type="ECO:0000256" key="3">
    <source>
        <dbReference type="ARBA" id="ARBA00021717"/>
    </source>
</evidence>
<keyword evidence="12" id="KW-1185">Reference proteome</keyword>
<keyword evidence="11" id="KW-0969">Cilium</keyword>
<evidence type="ECO:0000256" key="6">
    <source>
        <dbReference type="ARBA" id="ARBA00022989"/>
    </source>
</evidence>
<keyword evidence="6 10" id="KW-1133">Transmembrane helix</keyword>
<gene>
    <name evidence="11" type="primary">fliR</name>
    <name evidence="11" type="ORF">GCM10022410_03900</name>
</gene>
<evidence type="ECO:0000256" key="9">
    <source>
        <dbReference type="NCBIfam" id="TIGR01400"/>
    </source>
</evidence>
<dbReference type="PRINTS" id="PR00953">
    <property type="entry name" value="TYPE3IMRPROT"/>
</dbReference>
<comment type="function">
    <text evidence="1 10">Role in flagellar biosynthesis.</text>
</comment>
<evidence type="ECO:0000256" key="1">
    <source>
        <dbReference type="ARBA" id="ARBA00002578"/>
    </source>
</evidence>
<evidence type="ECO:0000256" key="10">
    <source>
        <dbReference type="RuleBase" id="RU362071"/>
    </source>
</evidence>